<organism evidence="8 9">
    <name type="scientific">Metschnikowia bicuspidata var. bicuspidata NRRL YB-4993</name>
    <dbReference type="NCBI Taxonomy" id="869754"/>
    <lineage>
        <taxon>Eukaryota</taxon>
        <taxon>Fungi</taxon>
        <taxon>Dikarya</taxon>
        <taxon>Ascomycota</taxon>
        <taxon>Saccharomycotina</taxon>
        <taxon>Pichiomycetes</taxon>
        <taxon>Metschnikowiaceae</taxon>
        <taxon>Metschnikowia</taxon>
    </lineage>
</organism>
<accession>A0A1A0H7S9</accession>
<dbReference type="Proteomes" id="UP000092555">
    <property type="component" value="Unassembled WGS sequence"/>
</dbReference>
<dbReference type="GO" id="GO:0045454">
    <property type="term" value="P:cell redox homeostasis"/>
    <property type="evidence" value="ECO:0007669"/>
    <property type="project" value="EnsemblFungi"/>
</dbReference>
<evidence type="ECO:0000256" key="5">
    <source>
        <dbReference type="ARBA" id="ARBA00023274"/>
    </source>
</evidence>
<evidence type="ECO:0000313" key="9">
    <source>
        <dbReference type="Proteomes" id="UP000092555"/>
    </source>
</evidence>
<dbReference type="AlphaFoldDB" id="A0A1A0H7S9"/>
<evidence type="ECO:0000256" key="2">
    <source>
        <dbReference type="ARBA" id="ARBA00006073"/>
    </source>
</evidence>
<dbReference type="STRING" id="869754.A0A1A0H7S9"/>
<evidence type="ECO:0000313" key="8">
    <source>
        <dbReference type="EMBL" id="OBA20154.1"/>
    </source>
</evidence>
<dbReference type="Gene3D" id="3.40.30.10">
    <property type="entry name" value="Glutaredoxin"/>
    <property type="match status" value="1"/>
</dbReference>
<dbReference type="GeneID" id="30030873"/>
<sequence length="142" mass="16183">MPVKAIQKLSLARNGIGAFVKPCHKITVQFCNWGGSSQGVRDLLVDPEKRFQKFTTSNKDTMFEIVKKSGHPMLTFHYSTGKNSVVDVKNLVPTDIVAKLDEYIKRGGNNLFKFNHKVMSENESVRGVWSPFHEAKEHRHRI</sequence>
<dbReference type="PANTHER" id="PTHR21396:SF2">
    <property type="entry name" value="LARGE RIBOSOMAL SUBUNIT PROTEIN ML43"/>
    <property type="match status" value="1"/>
</dbReference>
<keyword evidence="9" id="KW-1185">Reference proteome</keyword>
<protein>
    <recommendedName>
        <fullName evidence="6">Large ribosomal subunit protein mL43</fullName>
    </recommendedName>
</protein>
<keyword evidence="3" id="KW-0689">Ribosomal protein</keyword>
<keyword evidence="4" id="KW-0496">Mitochondrion</keyword>
<proteinExistence type="inferred from homology"/>
<comment type="similarity">
    <text evidence="2">Belongs to the mitochondrion-specific ribosomal protein mL43 family.</text>
</comment>
<evidence type="ECO:0000256" key="1">
    <source>
        <dbReference type="ARBA" id="ARBA00004173"/>
    </source>
</evidence>
<feature type="domain" description="Ribosomal protein/NADH dehydrogenase" evidence="7">
    <location>
        <begin position="32"/>
        <end position="107"/>
    </location>
</feature>
<evidence type="ECO:0000256" key="4">
    <source>
        <dbReference type="ARBA" id="ARBA00023128"/>
    </source>
</evidence>
<dbReference type="InterPro" id="IPR036249">
    <property type="entry name" value="Thioredoxin-like_sf"/>
</dbReference>
<evidence type="ECO:0000259" key="7">
    <source>
        <dbReference type="SMART" id="SM00916"/>
    </source>
</evidence>
<dbReference type="RefSeq" id="XP_018710679.1">
    <property type="nucleotide sequence ID" value="XM_018857897.1"/>
</dbReference>
<dbReference type="GO" id="GO:0005762">
    <property type="term" value="C:mitochondrial large ribosomal subunit"/>
    <property type="evidence" value="ECO:0007669"/>
    <property type="project" value="EnsemblFungi"/>
</dbReference>
<evidence type="ECO:0000256" key="3">
    <source>
        <dbReference type="ARBA" id="ARBA00022980"/>
    </source>
</evidence>
<dbReference type="InterPro" id="IPR007741">
    <property type="entry name" value="Ribosomal_mL43/mS25/NADH_DH"/>
</dbReference>
<dbReference type="GO" id="GO:0003735">
    <property type="term" value="F:structural constituent of ribosome"/>
    <property type="evidence" value="ECO:0007669"/>
    <property type="project" value="EnsemblFungi"/>
</dbReference>
<dbReference type="Pfam" id="PF05047">
    <property type="entry name" value="L51_S25_CI-B8"/>
    <property type="match status" value="1"/>
</dbReference>
<dbReference type="SUPFAM" id="SSF52833">
    <property type="entry name" value="Thioredoxin-like"/>
    <property type="match status" value="1"/>
</dbReference>
<reference evidence="8 9" key="1">
    <citation type="submission" date="2016-05" db="EMBL/GenBank/DDBJ databases">
        <title>Comparative genomics of biotechnologically important yeasts.</title>
        <authorList>
            <consortium name="DOE Joint Genome Institute"/>
            <person name="Riley R."/>
            <person name="Haridas S."/>
            <person name="Wolfe K.H."/>
            <person name="Lopes M.R."/>
            <person name="Hittinger C.T."/>
            <person name="Goker M."/>
            <person name="Salamov A."/>
            <person name="Wisecaver J."/>
            <person name="Long T.M."/>
            <person name="Aerts A.L."/>
            <person name="Barry K."/>
            <person name="Choi C."/>
            <person name="Clum A."/>
            <person name="Coughlan A.Y."/>
            <person name="Deshpande S."/>
            <person name="Douglass A.P."/>
            <person name="Hanson S.J."/>
            <person name="Klenk H.-P."/>
            <person name="LaButti K."/>
            <person name="Lapidus A."/>
            <person name="Lindquist E."/>
            <person name="Lipzen A."/>
            <person name="Meier-kolthoff J.P."/>
            <person name="Ohm R.A."/>
            <person name="Otillar R.P."/>
            <person name="Pangilinan J."/>
            <person name="Peng Y."/>
            <person name="Rokas A."/>
            <person name="Rosa C.A."/>
            <person name="Scheuner C."/>
            <person name="Sibirny A.A."/>
            <person name="Slot J.C."/>
            <person name="Stielow J.B."/>
            <person name="Sun H."/>
            <person name="Kurtzman C.P."/>
            <person name="Blackwell M."/>
            <person name="Grigoriev I.V."/>
            <person name="Jeffries T.W."/>
        </authorList>
    </citation>
    <scope>NUCLEOTIDE SEQUENCE [LARGE SCALE GENOMIC DNA]</scope>
    <source>
        <strain evidence="8 9">NRRL YB-4993</strain>
    </source>
</reference>
<dbReference type="EMBL" id="LXTC01000005">
    <property type="protein sequence ID" value="OBA20154.1"/>
    <property type="molecule type" value="Genomic_DNA"/>
</dbReference>
<gene>
    <name evidence="8" type="ORF">METBIDRAFT_45237</name>
</gene>
<name>A0A1A0H7S9_9ASCO</name>
<comment type="subcellular location">
    <subcellularLocation>
        <location evidence="1">Mitochondrion</location>
    </subcellularLocation>
</comment>
<dbReference type="PANTHER" id="PTHR21396">
    <property type="entry name" value="39S RIBOSOMAL PROTEIN L43"/>
    <property type="match status" value="1"/>
</dbReference>
<dbReference type="GO" id="GO:0032543">
    <property type="term" value="P:mitochondrial translation"/>
    <property type="evidence" value="ECO:0007669"/>
    <property type="project" value="InterPro"/>
</dbReference>
<keyword evidence="5" id="KW-0687">Ribonucleoprotein</keyword>
<dbReference type="SMART" id="SM00916">
    <property type="entry name" value="L51_S25_CI-B8"/>
    <property type="match status" value="1"/>
</dbReference>
<comment type="caution">
    <text evidence="8">The sequence shown here is derived from an EMBL/GenBank/DDBJ whole genome shotgun (WGS) entry which is preliminary data.</text>
</comment>
<evidence type="ECO:0000256" key="6">
    <source>
        <dbReference type="ARBA" id="ARBA00035188"/>
    </source>
</evidence>
<dbReference type="InterPro" id="IPR039927">
    <property type="entry name" value="Ribosomal_mL43"/>
</dbReference>
<dbReference type="OrthoDB" id="88at2759"/>